<evidence type="ECO:0000313" key="2">
    <source>
        <dbReference type="EMBL" id="KAL3407864.1"/>
    </source>
</evidence>
<accession>A0ABD2XST7</accession>
<proteinExistence type="predicted"/>
<feature type="region of interest" description="Disordered" evidence="1">
    <location>
        <begin position="1"/>
        <end position="21"/>
    </location>
</feature>
<evidence type="ECO:0000313" key="3">
    <source>
        <dbReference type="Proteomes" id="UP001627154"/>
    </source>
</evidence>
<evidence type="ECO:0000256" key="1">
    <source>
        <dbReference type="SAM" id="MobiDB-lite"/>
    </source>
</evidence>
<name>A0ABD2XST7_9HYME</name>
<sequence>MNRVKSIAKTQANNPSISRCQDQTAVTSARISADRAATAATTANAARAPADPAEIIKYNFSVSLFAT</sequence>
<dbReference type="Proteomes" id="UP001627154">
    <property type="component" value="Unassembled WGS sequence"/>
</dbReference>
<reference evidence="2 3" key="1">
    <citation type="journal article" date="2024" name="bioRxiv">
        <title>A reference genome for Trichogramma kaykai: A tiny desert-dwelling parasitoid wasp with competing sex-ratio distorters.</title>
        <authorList>
            <person name="Culotta J."/>
            <person name="Lindsey A.R."/>
        </authorList>
    </citation>
    <scope>NUCLEOTIDE SEQUENCE [LARGE SCALE GENOMIC DNA]</scope>
    <source>
        <strain evidence="2 3">KSX58</strain>
    </source>
</reference>
<comment type="caution">
    <text evidence="2">The sequence shown here is derived from an EMBL/GenBank/DDBJ whole genome shotgun (WGS) entry which is preliminary data.</text>
</comment>
<organism evidence="2 3">
    <name type="scientific">Trichogramma kaykai</name>
    <dbReference type="NCBI Taxonomy" id="54128"/>
    <lineage>
        <taxon>Eukaryota</taxon>
        <taxon>Metazoa</taxon>
        <taxon>Ecdysozoa</taxon>
        <taxon>Arthropoda</taxon>
        <taxon>Hexapoda</taxon>
        <taxon>Insecta</taxon>
        <taxon>Pterygota</taxon>
        <taxon>Neoptera</taxon>
        <taxon>Endopterygota</taxon>
        <taxon>Hymenoptera</taxon>
        <taxon>Apocrita</taxon>
        <taxon>Proctotrupomorpha</taxon>
        <taxon>Chalcidoidea</taxon>
        <taxon>Trichogrammatidae</taxon>
        <taxon>Trichogramma</taxon>
    </lineage>
</organism>
<protein>
    <submittedName>
        <fullName evidence="2">Uncharacterized protein</fullName>
    </submittedName>
</protein>
<feature type="compositionally biased region" description="Polar residues" evidence="1">
    <location>
        <begin position="8"/>
        <end position="21"/>
    </location>
</feature>
<dbReference type="EMBL" id="JBJJXI010000002">
    <property type="protein sequence ID" value="KAL3407864.1"/>
    <property type="molecule type" value="Genomic_DNA"/>
</dbReference>
<keyword evidence="3" id="KW-1185">Reference proteome</keyword>
<dbReference type="AlphaFoldDB" id="A0ABD2XST7"/>
<gene>
    <name evidence="2" type="ORF">TKK_000109</name>
</gene>